<dbReference type="AlphaFoldDB" id="A0A0F9CMK3"/>
<reference evidence="1" key="1">
    <citation type="journal article" date="2015" name="Nature">
        <title>Complex archaea that bridge the gap between prokaryotes and eukaryotes.</title>
        <authorList>
            <person name="Spang A."/>
            <person name="Saw J.H."/>
            <person name="Jorgensen S.L."/>
            <person name="Zaremba-Niedzwiedzka K."/>
            <person name="Martijn J."/>
            <person name="Lind A.E."/>
            <person name="van Eijk R."/>
            <person name="Schleper C."/>
            <person name="Guy L."/>
            <person name="Ettema T.J."/>
        </authorList>
    </citation>
    <scope>NUCLEOTIDE SEQUENCE</scope>
</reference>
<protein>
    <recommendedName>
        <fullName evidence="2">3'-5' exonuclease domain-containing protein</fullName>
    </recommendedName>
</protein>
<dbReference type="Gene3D" id="3.30.420.10">
    <property type="entry name" value="Ribonuclease H-like superfamily/Ribonuclease H"/>
    <property type="match status" value="1"/>
</dbReference>
<organism evidence="1">
    <name type="scientific">marine sediment metagenome</name>
    <dbReference type="NCBI Taxonomy" id="412755"/>
    <lineage>
        <taxon>unclassified sequences</taxon>
        <taxon>metagenomes</taxon>
        <taxon>ecological metagenomes</taxon>
    </lineage>
</organism>
<feature type="non-terminal residue" evidence="1">
    <location>
        <position position="253"/>
    </location>
</feature>
<name>A0A0F9CMK3_9ZZZZ</name>
<evidence type="ECO:0000313" key="1">
    <source>
        <dbReference type="EMBL" id="KKL50394.1"/>
    </source>
</evidence>
<dbReference type="GO" id="GO:0003676">
    <property type="term" value="F:nucleic acid binding"/>
    <property type="evidence" value="ECO:0007669"/>
    <property type="project" value="InterPro"/>
</dbReference>
<accession>A0A0F9CMK3</accession>
<dbReference type="EMBL" id="LAZR01032615">
    <property type="protein sequence ID" value="KKL50394.1"/>
    <property type="molecule type" value="Genomic_DNA"/>
</dbReference>
<sequence>MTPFFVDSETYGNVDLTKVGLDVYLNTGAESLIWTFAREERPVQYWDVTSGAPMPSEFQDNMLDERVKKVAHNVPFDANIARFTLGFDIPWDQWHCTMARAYAHSLPGSLETLGMVLGLPTEMRKFIRGKELIKMFCMTPKGQTRKTRLTHPAEWQEFIDYGVQDTAALREVFKRLPLHNYQGEHYELWVADMEINERGFFIDQDLCRAAVKIKGQMEQQSSEEIAELTDDVITKGTQRERILNYIVGEQGFL</sequence>
<proteinExistence type="predicted"/>
<gene>
    <name evidence="1" type="ORF">LCGC14_2305940</name>
</gene>
<dbReference type="InterPro" id="IPR036397">
    <property type="entry name" value="RNaseH_sf"/>
</dbReference>
<dbReference type="InterPro" id="IPR012337">
    <property type="entry name" value="RNaseH-like_sf"/>
</dbReference>
<comment type="caution">
    <text evidence="1">The sequence shown here is derived from an EMBL/GenBank/DDBJ whole genome shotgun (WGS) entry which is preliminary data.</text>
</comment>
<evidence type="ECO:0008006" key="2">
    <source>
        <dbReference type="Google" id="ProtNLM"/>
    </source>
</evidence>
<dbReference type="SUPFAM" id="SSF53098">
    <property type="entry name" value="Ribonuclease H-like"/>
    <property type="match status" value="1"/>
</dbReference>